<keyword evidence="8" id="KW-1185">Reference proteome</keyword>
<evidence type="ECO:0000256" key="5">
    <source>
        <dbReference type="ARBA" id="ARBA00023172"/>
    </source>
</evidence>
<evidence type="ECO:0000256" key="4">
    <source>
        <dbReference type="ARBA" id="ARBA00022490"/>
    </source>
</evidence>
<dbReference type="Proteomes" id="UP000246569">
    <property type="component" value="Unassembled WGS sequence"/>
</dbReference>
<gene>
    <name evidence="6" type="primary">rdgC</name>
    <name evidence="7" type="ORF">C7443_101245</name>
</gene>
<comment type="caution">
    <text evidence="7">The sequence shown here is derived from an EMBL/GenBank/DDBJ whole genome shotgun (WGS) entry which is preliminary data.</text>
</comment>
<dbReference type="NCBIfam" id="NF001462">
    <property type="entry name" value="PRK00321.1-3"/>
    <property type="match status" value="1"/>
</dbReference>
<evidence type="ECO:0000313" key="8">
    <source>
        <dbReference type="Proteomes" id="UP000246569"/>
    </source>
</evidence>
<comment type="similarity">
    <text evidence="2 6">Belongs to the RdgC family.</text>
</comment>
<dbReference type="GO" id="GO:0043590">
    <property type="term" value="C:bacterial nucleoid"/>
    <property type="evidence" value="ECO:0007669"/>
    <property type="project" value="TreeGrafter"/>
</dbReference>
<dbReference type="NCBIfam" id="NF001464">
    <property type="entry name" value="PRK00321.1-5"/>
    <property type="match status" value="1"/>
</dbReference>
<dbReference type="InterPro" id="IPR007476">
    <property type="entry name" value="RdgC"/>
</dbReference>
<dbReference type="EMBL" id="QGTJ01000001">
    <property type="protein sequence ID" value="PWV65760.1"/>
    <property type="molecule type" value="Genomic_DNA"/>
</dbReference>
<evidence type="ECO:0000256" key="2">
    <source>
        <dbReference type="ARBA" id="ARBA00008657"/>
    </source>
</evidence>
<dbReference type="GO" id="GO:0006310">
    <property type="term" value="P:DNA recombination"/>
    <property type="evidence" value="ECO:0007669"/>
    <property type="project" value="UniProtKB-UniRule"/>
</dbReference>
<dbReference type="GO" id="GO:0003690">
    <property type="term" value="F:double-stranded DNA binding"/>
    <property type="evidence" value="ECO:0007669"/>
    <property type="project" value="TreeGrafter"/>
</dbReference>
<organism evidence="7 8">
    <name type="scientific">Plasticicumulans acidivorans</name>
    <dbReference type="NCBI Taxonomy" id="886464"/>
    <lineage>
        <taxon>Bacteria</taxon>
        <taxon>Pseudomonadati</taxon>
        <taxon>Pseudomonadota</taxon>
        <taxon>Gammaproteobacteria</taxon>
        <taxon>Candidatus Competibacteraceae</taxon>
        <taxon>Plasticicumulans</taxon>
    </lineage>
</organism>
<dbReference type="GO" id="GO:0000018">
    <property type="term" value="P:regulation of DNA recombination"/>
    <property type="evidence" value="ECO:0007669"/>
    <property type="project" value="TreeGrafter"/>
</dbReference>
<dbReference type="HAMAP" id="MF_00194">
    <property type="entry name" value="RdgC"/>
    <property type="match status" value="1"/>
</dbReference>
<accession>A0A317N0T6</accession>
<dbReference type="PANTHER" id="PTHR38103">
    <property type="entry name" value="RECOMBINATION-ASSOCIATED PROTEIN RDGC"/>
    <property type="match status" value="1"/>
</dbReference>
<evidence type="ECO:0000256" key="6">
    <source>
        <dbReference type="HAMAP-Rule" id="MF_00194"/>
    </source>
</evidence>
<dbReference type="RefSeq" id="WP_110016754.1">
    <property type="nucleotide sequence ID" value="NZ_QGTJ01000001.1"/>
</dbReference>
<comment type="function">
    <text evidence="6">May be involved in recombination.</text>
</comment>
<protein>
    <recommendedName>
        <fullName evidence="3 6">Recombination-associated protein RdgC</fullName>
    </recommendedName>
</protein>
<evidence type="ECO:0000313" key="7">
    <source>
        <dbReference type="EMBL" id="PWV65760.1"/>
    </source>
</evidence>
<dbReference type="PANTHER" id="PTHR38103:SF1">
    <property type="entry name" value="RECOMBINATION-ASSOCIATED PROTEIN RDGC"/>
    <property type="match status" value="1"/>
</dbReference>
<keyword evidence="4 6" id="KW-0963">Cytoplasm</keyword>
<dbReference type="AlphaFoldDB" id="A0A317N0T6"/>
<evidence type="ECO:0000256" key="1">
    <source>
        <dbReference type="ARBA" id="ARBA00004453"/>
    </source>
</evidence>
<reference evidence="7 8" key="1">
    <citation type="submission" date="2018-05" db="EMBL/GenBank/DDBJ databases">
        <title>Genomic Encyclopedia of Type Strains, Phase IV (KMG-IV): sequencing the most valuable type-strain genomes for metagenomic binning, comparative biology and taxonomic classification.</title>
        <authorList>
            <person name="Goeker M."/>
        </authorList>
    </citation>
    <scope>NUCLEOTIDE SEQUENCE [LARGE SCALE GENOMIC DNA]</scope>
    <source>
        <strain evidence="7 8">DSM 23606</strain>
    </source>
</reference>
<keyword evidence="5 6" id="KW-0233">DNA recombination</keyword>
<proteinExistence type="inferred from homology"/>
<dbReference type="Pfam" id="PF04381">
    <property type="entry name" value="RdgC"/>
    <property type="match status" value="1"/>
</dbReference>
<sequence>MWFKNLTLFRFTEPFAGDAQSLQAALERAVFRPCGSQDLQTHGWVAPLGGDEGALAHAVAGYLLVCLQTEDKLLPASVIRDAVDERVEEVEAREARKVRRKEKEAIKDAVLLELLPRAFVRRRRLYAYIDTRGGWLVVNGTPGRAVDDFTSALRKVLGTLPIAPLRLVDAPAAVMTGWLAGTQALPAGFELGDACELRDAGEEGGIVRCRGQDLAADEVRGHLEAGKQVTRVAVAWAQRLACELADDLCVRRLRFLDLVQEQLDDVAAETAAEEMDARFALMTHEFAEFIPALLAAFGGEAPAAA</sequence>
<evidence type="ECO:0000256" key="3">
    <source>
        <dbReference type="ARBA" id="ARBA00022296"/>
    </source>
</evidence>
<dbReference type="GO" id="GO:0005737">
    <property type="term" value="C:cytoplasm"/>
    <property type="evidence" value="ECO:0007669"/>
    <property type="project" value="UniProtKB-UniRule"/>
</dbReference>
<comment type="subcellular location">
    <subcellularLocation>
        <location evidence="1 6">Cytoplasm</location>
        <location evidence="1 6">Nucleoid</location>
    </subcellularLocation>
</comment>
<name>A0A317N0T6_9GAMM</name>
<dbReference type="OrthoDB" id="5290530at2"/>